<reference evidence="2 3" key="1">
    <citation type="submission" date="2023-07" db="EMBL/GenBank/DDBJ databases">
        <title>Sorghum-associated microbial communities from plants grown in Nebraska, USA.</title>
        <authorList>
            <person name="Schachtman D."/>
        </authorList>
    </citation>
    <scope>NUCLEOTIDE SEQUENCE [LARGE SCALE GENOMIC DNA]</scope>
    <source>
        <strain evidence="2 3">DS1027</strain>
    </source>
</reference>
<organism evidence="2 3">
    <name type="scientific">Novosphingobium capsulatum</name>
    <dbReference type="NCBI Taxonomy" id="13688"/>
    <lineage>
        <taxon>Bacteria</taxon>
        <taxon>Pseudomonadati</taxon>
        <taxon>Pseudomonadota</taxon>
        <taxon>Alphaproteobacteria</taxon>
        <taxon>Sphingomonadales</taxon>
        <taxon>Sphingomonadaceae</taxon>
        <taxon>Novosphingobium</taxon>
    </lineage>
</organism>
<name>A0ABU1MHA7_9SPHN</name>
<gene>
    <name evidence="2" type="ORF">J2792_000522</name>
</gene>
<sequence>MDWFSDIGRRVWLAYQEGLEMTCPAHRECVKRPGQIAARDSASALPGTAAEFSASYTFVAQIDAATGNGSAADDSAAAFQHGSTARH</sequence>
<evidence type="ECO:0000313" key="3">
    <source>
        <dbReference type="Proteomes" id="UP001184150"/>
    </source>
</evidence>
<feature type="compositionally biased region" description="Low complexity" evidence="1">
    <location>
        <begin position="67"/>
        <end position="78"/>
    </location>
</feature>
<evidence type="ECO:0000256" key="1">
    <source>
        <dbReference type="SAM" id="MobiDB-lite"/>
    </source>
</evidence>
<comment type="caution">
    <text evidence="2">The sequence shown here is derived from an EMBL/GenBank/DDBJ whole genome shotgun (WGS) entry which is preliminary data.</text>
</comment>
<accession>A0ABU1MHA7</accession>
<dbReference type="EMBL" id="JAVDRD010000001">
    <property type="protein sequence ID" value="MDR6509682.1"/>
    <property type="molecule type" value="Genomic_DNA"/>
</dbReference>
<protein>
    <submittedName>
        <fullName evidence="2">Uncharacterized protein</fullName>
    </submittedName>
</protein>
<keyword evidence="3" id="KW-1185">Reference proteome</keyword>
<dbReference type="RefSeq" id="WP_022677092.1">
    <property type="nucleotide sequence ID" value="NZ_JAVDRD010000001.1"/>
</dbReference>
<feature type="region of interest" description="Disordered" evidence="1">
    <location>
        <begin position="67"/>
        <end position="87"/>
    </location>
</feature>
<evidence type="ECO:0000313" key="2">
    <source>
        <dbReference type="EMBL" id="MDR6509682.1"/>
    </source>
</evidence>
<dbReference type="Proteomes" id="UP001184150">
    <property type="component" value="Unassembled WGS sequence"/>
</dbReference>
<proteinExistence type="predicted"/>